<dbReference type="EMBL" id="JAGKSB010000012">
    <property type="protein sequence ID" value="MBP3943959.1"/>
    <property type="molecule type" value="Genomic_DNA"/>
</dbReference>
<evidence type="ECO:0000313" key="2">
    <source>
        <dbReference type="Proteomes" id="UP000679691"/>
    </source>
</evidence>
<dbReference type="InterPro" id="IPR002763">
    <property type="entry name" value="DUF72"/>
</dbReference>
<sequence length="286" mass="33101">MKFGQLPDSADVDFSFIDTPIETRELLNRNPVAERIKLHIGLPKFNKKDLAAIYPAKVKEELTCYAGMFNAIEFNATFYKTPSKDQVVSWKNKTGKEFLFFPKVPQSISHYSRLLKTREKVIAFCDAIACFEEQLGSAFLQMHDNYKAKDAERLVNFIADFPMGYPLAIELRNESWFERLGQENHFPVMEPIFKAMQTKGMATVLVDTPGRRDVLHMRLTTPQAFIRFVATGIPEIDRQRLDAWAERIREWHALGLQEVNFFVHQQIAAEIPLYTSYLKEKLQDIS</sequence>
<accession>A0A8T4HAP3</accession>
<dbReference type="AlphaFoldDB" id="A0A8T4HAP3"/>
<dbReference type="Gene3D" id="3.20.20.410">
    <property type="entry name" value="Protein of unknown function UPF0759"/>
    <property type="match status" value="1"/>
</dbReference>
<name>A0A8T4HAP3_9SPHI</name>
<keyword evidence="2" id="KW-1185">Reference proteome</keyword>
<evidence type="ECO:0000313" key="1">
    <source>
        <dbReference type="EMBL" id="MBP3943959.1"/>
    </source>
</evidence>
<dbReference type="SUPFAM" id="SSF117396">
    <property type="entry name" value="TM1631-like"/>
    <property type="match status" value="1"/>
</dbReference>
<dbReference type="Pfam" id="PF01904">
    <property type="entry name" value="DUF72"/>
    <property type="match status" value="1"/>
</dbReference>
<dbReference type="InterPro" id="IPR036520">
    <property type="entry name" value="UPF0759_sf"/>
</dbReference>
<proteinExistence type="predicted"/>
<dbReference type="RefSeq" id="WP_353547464.1">
    <property type="nucleotide sequence ID" value="NZ_JAGKSB010000012.1"/>
</dbReference>
<comment type="caution">
    <text evidence="1">The sequence shown here is derived from an EMBL/GenBank/DDBJ whole genome shotgun (WGS) entry which is preliminary data.</text>
</comment>
<gene>
    <name evidence="1" type="ORF">J5U18_10360</name>
</gene>
<organism evidence="1 2">
    <name type="scientific">Rhinopithecimicrobium faecis</name>
    <dbReference type="NCBI Taxonomy" id="2820698"/>
    <lineage>
        <taxon>Bacteria</taxon>
        <taxon>Pseudomonadati</taxon>
        <taxon>Bacteroidota</taxon>
        <taxon>Sphingobacteriia</taxon>
        <taxon>Sphingobacteriales</taxon>
        <taxon>Sphingobacteriaceae</taxon>
        <taxon>Rhinopithecimicrobium</taxon>
    </lineage>
</organism>
<protein>
    <submittedName>
        <fullName evidence="1">DUF72 domain-containing protein</fullName>
    </submittedName>
</protein>
<reference evidence="1" key="1">
    <citation type="submission" date="2021-03" db="EMBL/GenBank/DDBJ databases">
        <authorList>
            <person name="Lu T."/>
            <person name="Wang Q."/>
            <person name="Han X."/>
        </authorList>
    </citation>
    <scope>NUCLEOTIDE SEQUENCE</scope>
    <source>
        <strain evidence="1">WQ 2009</strain>
    </source>
</reference>
<dbReference type="Proteomes" id="UP000679691">
    <property type="component" value="Unassembled WGS sequence"/>
</dbReference>
<dbReference type="PANTHER" id="PTHR30348">
    <property type="entry name" value="UNCHARACTERIZED PROTEIN YECE"/>
    <property type="match status" value="1"/>
</dbReference>
<dbReference type="PANTHER" id="PTHR30348:SF4">
    <property type="entry name" value="DUF72 DOMAIN-CONTAINING PROTEIN"/>
    <property type="match status" value="1"/>
</dbReference>